<dbReference type="RefSeq" id="WP_344229539.1">
    <property type="nucleotide sequence ID" value="NZ_BAAALH010000002.1"/>
</dbReference>
<dbReference type="EMBL" id="JBHSEN010000001">
    <property type="protein sequence ID" value="MFC4428759.1"/>
    <property type="molecule type" value="Genomic_DNA"/>
</dbReference>
<evidence type="ECO:0000313" key="1">
    <source>
        <dbReference type="EMBL" id="MFC4428759.1"/>
    </source>
</evidence>
<comment type="caution">
    <text evidence="1">The sequence shown here is derived from an EMBL/GenBank/DDBJ whole genome shotgun (WGS) entry which is preliminary data.</text>
</comment>
<gene>
    <name evidence="1" type="ORF">ACFO0K_03590</name>
</gene>
<proteinExistence type="predicted"/>
<name>A0ABV8XV39_9MICC</name>
<dbReference type="Proteomes" id="UP001595965">
    <property type="component" value="Unassembled WGS sequence"/>
</dbReference>
<protein>
    <submittedName>
        <fullName evidence="1">Uncharacterized protein</fullName>
    </submittedName>
</protein>
<organism evidence="1 2">
    <name type="scientific">Citricoccus alkalitolerans</name>
    <dbReference type="NCBI Taxonomy" id="246603"/>
    <lineage>
        <taxon>Bacteria</taxon>
        <taxon>Bacillati</taxon>
        <taxon>Actinomycetota</taxon>
        <taxon>Actinomycetes</taxon>
        <taxon>Micrococcales</taxon>
        <taxon>Micrococcaceae</taxon>
        <taxon>Citricoccus</taxon>
    </lineage>
</organism>
<sequence>MMFALVHLQPFLLPLFGEGSWARAALRYATAFLATTALERFVPRSASRRFVANGVAAALSSADFTTDKSQQRWFGPVYLMKVIGGHSGIPRG</sequence>
<accession>A0ABV8XV39</accession>
<keyword evidence="2" id="KW-1185">Reference proteome</keyword>
<reference evidence="2" key="1">
    <citation type="journal article" date="2019" name="Int. J. Syst. Evol. Microbiol.">
        <title>The Global Catalogue of Microorganisms (GCM) 10K type strain sequencing project: providing services to taxonomists for standard genome sequencing and annotation.</title>
        <authorList>
            <consortium name="The Broad Institute Genomics Platform"/>
            <consortium name="The Broad Institute Genome Sequencing Center for Infectious Disease"/>
            <person name="Wu L."/>
            <person name="Ma J."/>
        </authorList>
    </citation>
    <scope>NUCLEOTIDE SEQUENCE [LARGE SCALE GENOMIC DNA]</scope>
    <source>
        <strain evidence="2">CGMCC 1.12125</strain>
    </source>
</reference>
<evidence type="ECO:0000313" key="2">
    <source>
        <dbReference type="Proteomes" id="UP001595965"/>
    </source>
</evidence>